<evidence type="ECO:0000256" key="1">
    <source>
        <dbReference type="ARBA" id="ARBA00001286"/>
    </source>
</evidence>
<evidence type="ECO:0000256" key="7">
    <source>
        <dbReference type="ARBA" id="ARBA00023204"/>
    </source>
</evidence>
<evidence type="ECO:0000256" key="2">
    <source>
        <dbReference type="ARBA" id="ARBA00008711"/>
    </source>
</evidence>
<feature type="domain" description="Methylguanine DNA methyltransferase ribonuclease-like" evidence="11">
    <location>
        <begin position="4"/>
        <end position="65"/>
    </location>
</feature>
<dbReference type="Proteomes" id="UP000320042">
    <property type="component" value="Unassembled WGS sequence"/>
</dbReference>
<evidence type="ECO:0000256" key="6">
    <source>
        <dbReference type="ARBA" id="ARBA00022763"/>
    </source>
</evidence>
<organism evidence="12 13">
    <name type="scientific">Mucilaginibacter pallidiroseus</name>
    <dbReference type="NCBI Taxonomy" id="2599295"/>
    <lineage>
        <taxon>Bacteria</taxon>
        <taxon>Pseudomonadati</taxon>
        <taxon>Bacteroidota</taxon>
        <taxon>Sphingobacteriia</taxon>
        <taxon>Sphingobacteriales</taxon>
        <taxon>Sphingobacteriaceae</taxon>
        <taxon>Mucilaginibacter</taxon>
    </lineage>
</organism>
<keyword evidence="3 9" id="KW-0963">Cytoplasm</keyword>
<dbReference type="InterPro" id="IPR036388">
    <property type="entry name" value="WH-like_DNA-bd_sf"/>
</dbReference>
<name>A0A563UK52_9SPHI</name>
<reference evidence="12 13" key="1">
    <citation type="submission" date="2019-07" db="EMBL/GenBank/DDBJ databases">
        <authorList>
            <person name="Kim J."/>
        </authorList>
    </citation>
    <scope>NUCLEOTIDE SEQUENCE [LARGE SCALE GENOMIC DNA]</scope>
    <source>
        <strain evidence="13">dk17</strain>
    </source>
</reference>
<proteinExistence type="inferred from homology"/>
<dbReference type="CDD" id="cd06445">
    <property type="entry name" value="ATase"/>
    <property type="match status" value="1"/>
</dbReference>
<dbReference type="AlphaFoldDB" id="A0A563UK52"/>
<dbReference type="GO" id="GO:0006307">
    <property type="term" value="P:DNA alkylation repair"/>
    <property type="evidence" value="ECO:0007669"/>
    <property type="project" value="UniProtKB-UniRule"/>
</dbReference>
<dbReference type="InterPro" id="IPR023546">
    <property type="entry name" value="MGMT"/>
</dbReference>
<evidence type="ECO:0000259" key="10">
    <source>
        <dbReference type="Pfam" id="PF01035"/>
    </source>
</evidence>
<dbReference type="InterPro" id="IPR008332">
    <property type="entry name" value="MethylG_MeTrfase_N"/>
</dbReference>
<gene>
    <name evidence="12" type="ORF">FPZ43_03770</name>
</gene>
<dbReference type="SUPFAM" id="SSF53155">
    <property type="entry name" value="Methylated DNA-protein cysteine methyltransferase domain"/>
    <property type="match status" value="1"/>
</dbReference>
<dbReference type="InterPro" id="IPR036217">
    <property type="entry name" value="MethylDNA_cys_MeTrfase_DNAb"/>
</dbReference>
<dbReference type="PANTHER" id="PTHR10815:SF13">
    <property type="entry name" value="METHYLATED-DNA--PROTEIN-CYSTEINE METHYLTRANSFERASE"/>
    <property type="match status" value="1"/>
</dbReference>
<dbReference type="GO" id="GO:0032259">
    <property type="term" value="P:methylation"/>
    <property type="evidence" value="ECO:0007669"/>
    <property type="project" value="UniProtKB-KW"/>
</dbReference>
<comment type="similarity">
    <text evidence="2 9">Belongs to the MGMT family.</text>
</comment>
<comment type="subcellular location">
    <subcellularLocation>
        <location evidence="9">Cytoplasm</location>
    </subcellularLocation>
</comment>
<feature type="domain" description="Methylated-DNA-[protein]-cysteine S-methyltransferase DNA binding" evidence="10">
    <location>
        <begin position="70"/>
        <end position="149"/>
    </location>
</feature>
<dbReference type="EC" id="2.1.1.63" evidence="9"/>
<comment type="catalytic activity">
    <reaction evidence="1 9">
        <text>a 4-O-methyl-thymidine in DNA + L-cysteinyl-[protein] = a thymidine in DNA + S-methyl-L-cysteinyl-[protein]</text>
        <dbReference type="Rhea" id="RHEA:53428"/>
        <dbReference type="Rhea" id="RHEA-COMP:10131"/>
        <dbReference type="Rhea" id="RHEA-COMP:10132"/>
        <dbReference type="Rhea" id="RHEA-COMP:13555"/>
        <dbReference type="Rhea" id="RHEA-COMP:13556"/>
        <dbReference type="ChEBI" id="CHEBI:29950"/>
        <dbReference type="ChEBI" id="CHEBI:82612"/>
        <dbReference type="ChEBI" id="CHEBI:137386"/>
        <dbReference type="ChEBI" id="CHEBI:137387"/>
        <dbReference type="EC" id="2.1.1.63"/>
    </reaction>
</comment>
<dbReference type="SUPFAM" id="SSF46767">
    <property type="entry name" value="Methylated DNA-protein cysteine methyltransferase, C-terminal domain"/>
    <property type="match status" value="1"/>
</dbReference>
<evidence type="ECO:0000256" key="4">
    <source>
        <dbReference type="ARBA" id="ARBA00022603"/>
    </source>
</evidence>
<keyword evidence="5 9" id="KW-0808">Transferase</keyword>
<evidence type="ECO:0000256" key="9">
    <source>
        <dbReference type="HAMAP-Rule" id="MF_00772"/>
    </source>
</evidence>
<keyword evidence="7 9" id="KW-0234">DNA repair</keyword>
<dbReference type="PANTHER" id="PTHR10815">
    <property type="entry name" value="METHYLATED-DNA--PROTEIN-CYSTEINE METHYLTRANSFERASE"/>
    <property type="match status" value="1"/>
</dbReference>
<dbReference type="InterPro" id="IPR036631">
    <property type="entry name" value="MGMT_N_sf"/>
</dbReference>
<dbReference type="InterPro" id="IPR014048">
    <property type="entry name" value="MethylDNA_cys_MeTrfase_DNA-bd"/>
</dbReference>
<accession>A0A563UK52</accession>
<dbReference type="Pfam" id="PF01035">
    <property type="entry name" value="DNA_binding_1"/>
    <property type="match status" value="1"/>
</dbReference>
<dbReference type="Gene3D" id="3.30.160.70">
    <property type="entry name" value="Methylated DNA-protein cysteine methyltransferase domain"/>
    <property type="match status" value="1"/>
</dbReference>
<comment type="miscellaneous">
    <text evidence="9">This enzyme catalyzes only one turnover and therefore is not strictly catalytic. According to one definition, an enzyme is a biocatalyst that acts repeatedly and over many reaction cycles.</text>
</comment>
<evidence type="ECO:0000256" key="5">
    <source>
        <dbReference type="ARBA" id="ARBA00022679"/>
    </source>
</evidence>
<dbReference type="Gene3D" id="1.10.10.10">
    <property type="entry name" value="Winged helix-like DNA-binding domain superfamily/Winged helix DNA-binding domain"/>
    <property type="match status" value="1"/>
</dbReference>
<dbReference type="FunFam" id="1.10.10.10:FF:000214">
    <property type="entry name" value="Methylated-DNA--protein-cysteine methyltransferase"/>
    <property type="match status" value="1"/>
</dbReference>
<comment type="caution">
    <text evidence="12">The sequence shown here is derived from an EMBL/GenBank/DDBJ whole genome shotgun (WGS) entry which is preliminary data.</text>
</comment>
<dbReference type="InterPro" id="IPR001497">
    <property type="entry name" value="MethylDNA_cys_MeTrfase_AS"/>
</dbReference>
<evidence type="ECO:0000259" key="11">
    <source>
        <dbReference type="Pfam" id="PF02870"/>
    </source>
</evidence>
<dbReference type="NCBIfam" id="TIGR00589">
    <property type="entry name" value="ogt"/>
    <property type="match status" value="1"/>
</dbReference>
<evidence type="ECO:0000256" key="8">
    <source>
        <dbReference type="ARBA" id="ARBA00049348"/>
    </source>
</evidence>
<dbReference type="HAMAP" id="MF_00772">
    <property type="entry name" value="OGT"/>
    <property type="match status" value="1"/>
</dbReference>
<evidence type="ECO:0000313" key="12">
    <source>
        <dbReference type="EMBL" id="TWR31762.1"/>
    </source>
</evidence>
<dbReference type="GO" id="GO:0003908">
    <property type="term" value="F:methylated-DNA-[protein]-cysteine S-methyltransferase activity"/>
    <property type="evidence" value="ECO:0007669"/>
    <property type="project" value="UniProtKB-UniRule"/>
</dbReference>
<sequence>MECYYKSPIGIVHIIADNEDRISRIAVLDDELDETAPATPALQMAVEQLKEYFAGKRVNFDLPLQQPGSAFQQRVWQQLMAIKYGTTITYTQQSKLMNDPLAVRAIAAANGKNNLWIVVPCHRVIGSDGSLTGYAGGVWRKRWLIDHEAKVAGVGQATLF</sequence>
<keyword evidence="6 9" id="KW-0227">DNA damage</keyword>
<keyword evidence="13" id="KW-1185">Reference proteome</keyword>
<dbReference type="GO" id="GO:0005737">
    <property type="term" value="C:cytoplasm"/>
    <property type="evidence" value="ECO:0007669"/>
    <property type="project" value="UniProtKB-SubCell"/>
</dbReference>
<evidence type="ECO:0000256" key="3">
    <source>
        <dbReference type="ARBA" id="ARBA00022490"/>
    </source>
</evidence>
<dbReference type="EMBL" id="VOEJ01000001">
    <property type="protein sequence ID" value="TWR31762.1"/>
    <property type="molecule type" value="Genomic_DNA"/>
</dbReference>
<protein>
    <recommendedName>
        <fullName evidence="9">Methylated-DNA--protein-cysteine methyltransferase</fullName>
        <ecNumber evidence="9">2.1.1.63</ecNumber>
    </recommendedName>
    <alternativeName>
        <fullName evidence="9">6-O-methylguanine-DNA methyltransferase</fullName>
        <shortName evidence="9">MGMT</shortName>
    </alternativeName>
    <alternativeName>
        <fullName evidence="9">O-6-methylguanine-DNA-alkyltransferase</fullName>
    </alternativeName>
</protein>
<dbReference type="OrthoDB" id="9802228at2"/>
<comment type="function">
    <text evidence="9">Involved in the cellular defense against the biological effects of O6-methylguanine (O6-MeG) and O4-methylthymine (O4-MeT) in DNA. Repairs the methylated nucleobase in DNA by stoichiometrically transferring the methyl group to a cysteine residue in the enzyme. This is a suicide reaction: the enzyme is irreversibly inactivated.</text>
</comment>
<evidence type="ECO:0000313" key="13">
    <source>
        <dbReference type="Proteomes" id="UP000320042"/>
    </source>
</evidence>
<dbReference type="PROSITE" id="PS00374">
    <property type="entry name" value="MGMT"/>
    <property type="match status" value="1"/>
</dbReference>
<keyword evidence="4 9" id="KW-0489">Methyltransferase</keyword>
<comment type="catalytic activity">
    <reaction evidence="8 9">
        <text>a 6-O-methyl-2'-deoxyguanosine in DNA + L-cysteinyl-[protein] = S-methyl-L-cysteinyl-[protein] + a 2'-deoxyguanosine in DNA</text>
        <dbReference type="Rhea" id="RHEA:24000"/>
        <dbReference type="Rhea" id="RHEA-COMP:10131"/>
        <dbReference type="Rhea" id="RHEA-COMP:10132"/>
        <dbReference type="Rhea" id="RHEA-COMP:11367"/>
        <dbReference type="Rhea" id="RHEA-COMP:11368"/>
        <dbReference type="ChEBI" id="CHEBI:29950"/>
        <dbReference type="ChEBI" id="CHEBI:82612"/>
        <dbReference type="ChEBI" id="CHEBI:85445"/>
        <dbReference type="ChEBI" id="CHEBI:85448"/>
        <dbReference type="EC" id="2.1.1.63"/>
    </reaction>
</comment>
<dbReference type="Pfam" id="PF02870">
    <property type="entry name" value="Methyltransf_1N"/>
    <property type="match status" value="1"/>
</dbReference>
<feature type="active site" description="Nucleophile; methyl group acceptor" evidence="9">
    <location>
        <position position="121"/>
    </location>
</feature>